<dbReference type="EMBL" id="CP144143">
    <property type="protein sequence ID" value="WWC82885.1"/>
    <property type="molecule type" value="Genomic_DNA"/>
</dbReference>
<organism evidence="2 3">
    <name type="scientific">Mycovorax composti</name>
    <dbReference type="NCBI Taxonomy" id="2962693"/>
    <lineage>
        <taxon>Bacteria</taxon>
        <taxon>Pseudomonadati</taxon>
        <taxon>Bacteroidota</taxon>
        <taxon>Chitinophagia</taxon>
        <taxon>Chitinophagales</taxon>
        <taxon>Chitinophagaceae</taxon>
        <taxon>Mycovorax</taxon>
    </lineage>
</organism>
<dbReference type="Gene3D" id="2.40.360.20">
    <property type="match status" value="1"/>
</dbReference>
<protein>
    <recommendedName>
        <fullName evidence="1">DUF3108 domain-containing protein</fullName>
    </recommendedName>
</protein>
<proteinExistence type="predicted"/>
<keyword evidence="3" id="KW-1185">Reference proteome</keyword>
<name>A0ABZ2EHM5_9BACT</name>
<dbReference type="Proteomes" id="UP001321305">
    <property type="component" value="Chromosome"/>
</dbReference>
<sequence>MYFAALKLQDMRLIFLLAILYIGVNAYAQCGYYYMQNNKTITMGSFDKSGKENGRFVYKVLDVSNSGGVVTSKIKSEAFDKKGKSIVAMQGNMQCKNGVLMLDMKTLVTSSQMQQFKDADVDGKISYLEYPGDIKVGQTLPDGKFDMDVTMQKGMRAKLSMEVTNRKVLDKERVTTKAGSWDAYKISYNAKMVITMGISIPVNVDMTEWFVPGFGVVKSSSKSGTQELLSIE</sequence>
<reference evidence="3" key="1">
    <citation type="submission" date="2024-01" db="EMBL/GenBank/DDBJ databases">
        <title>Mycovorax composti gen. nov. sp. nov., a member of the family Chitinophagaceae isolated from button mushroom compost.</title>
        <authorList>
            <person name="Thai M."/>
            <person name="Bell T.L."/>
            <person name="Kertesz M.A."/>
        </authorList>
    </citation>
    <scope>NUCLEOTIDE SEQUENCE [LARGE SCALE GENOMIC DNA]</scope>
    <source>
        <strain evidence="3">C216</strain>
    </source>
</reference>
<feature type="domain" description="DUF3108" evidence="1">
    <location>
        <begin position="39"/>
        <end position="230"/>
    </location>
</feature>
<evidence type="ECO:0000259" key="1">
    <source>
        <dbReference type="Pfam" id="PF21347"/>
    </source>
</evidence>
<accession>A0ABZ2EHM5</accession>
<gene>
    <name evidence="2" type="ORF">PIECOFPK_00595</name>
</gene>
<dbReference type="Pfam" id="PF21347">
    <property type="entry name" value="DUF3108_like"/>
    <property type="match status" value="1"/>
</dbReference>
<evidence type="ECO:0000313" key="3">
    <source>
        <dbReference type="Proteomes" id="UP001321305"/>
    </source>
</evidence>
<dbReference type="InterPro" id="IPR049279">
    <property type="entry name" value="DUF3108-like"/>
</dbReference>
<evidence type="ECO:0000313" key="2">
    <source>
        <dbReference type="EMBL" id="WWC82885.1"/>
    </source>
</evidence>